<dbReference type="EMBL" id="KL672248">
    <property type="protein sequence ID" value="KFW85199.1"/>
    <property type="molecule type" value="Genomic_DNA"/>
</dbReference>
<keyword evidence="2" id="KW-1185">Reference proteome</keyword>
<dbReference type="AlphaFoldDB" id="A0A093SRJ3"/>
<reference evidence="1 2" key="1">
    <citation type="submission" date="2014-06" db="EMBL/GenBank/DDBJ databases">
        <title>Genome evolution of avian class.</title>
        <authorList>
            <person name="Zhang G."/>
            <person name="Li C."/>
        </authorList>
    </citation>
    <scope>NUCLEOTIDE SEQUENCE [LARGE SCALE GENOMIC DNA]</scope>
    <source>
        <strain evidence="1">BGI_N305</strain>
    </source>
</reference>
<dbReference type="Proteomes" id="UP000053258">
    <property type="component" value="Unassembled WGS sequence"/>
</dbReference>
<evidence type="ECO:0000313" key="2">
    <source>
        <dbReference type="Proteomes" id="UP000053258"/>
    </source>
</evidence>
<evidence type="ECO:0000313" key="1">
    <source>
        <dbReference type="EMBL" id="KFW85199.1"/>
    </source>
</evidence>
<proteinExistence type="predicted"/>
<feature type="non-terminal residue" evidence="1">
    <location>
        <position position="1"/>
    </location>
</feature>
<dbReference type="OrthoDB" id="9218465at2759"/>
<organism evidence="1 2">
    <name type="scientific">Manacus vitellinus</name>
    <name type="common">golden-collared manakin</name>
    <dbReference type="NCBI Taxonomy" id="328815"/>
    <lineage>
        <taxon>Eukaryota</taxon>
        <taxon>Metazoa</taxon>
        <taxon>Chordata</taxon>
        <taxon>Craniata</taxon>
        <taxon>Vertebrata</taxon>
        <taxon>Euteleostomi</taxon>
        <taxon>Archelosauria</taxon>
        <taxon>Archosauria</taxon>
        <taxon>Dinosauria</taxon>
        <taxon>Saurischia</taxon>
        <taxon>Theropoda</taxon>
        <taxon>Coelurosauria</taxon>
        <taxon>Aves</taxon>
        <taxon>Neognathae</taxon>
        <taxon>Neoaves</taxon>
        <taxon>Telluraves</taxon>
        <taxon>Australaves</taxon>
        <taxon>Passeriformes</taxon>
        <taxon>Pipridae</taxon>
        <taxon>Manacus</taxon>
    </lineage>
</organism>
<name>A0A093SRJ3_9PASS</name>
<sequence>RAAGTMWRTIIFSSRTAQSVLEILTLVLGSWPACSMCTSDEDETDVFALALTLSAVSSCFTFLQANVALWTALQLPWCPRTVRKCFPSLFVHLLFQVFFNTVHRLEEDDAFWKECQDQHSLP</sequence>
<feature type="non-terminal residue" evidence="1">
    <location>
        <position position="122"/>
    </location>
</feature>
<gene>
    <name evidence="1" type="ORF">N305_02999</name>
</gene>
<accession>A0A093SRJ3</accession>
<protein>
    <submittedName>
        <fullName evidence="1">Uncharacterized protein</fullName>
    </submittedName>
</protein>